<evidence type="ECO:0000256" key="10">
    <source>
        <dbReference type="ARBA" id="ARBA00023204"/>
    </source>
</evidence>
<evidence type="ECO:0000256" key="14">
    <source>
        <dbReference type="SAM" id="MobiDB-lite"/>
    </source>
</evidence>
<keyword evidence="8" id="KW-0267">Excision nuclease</keyword>
<proteinExistence type="inferred from homology"/>
<dbReference type="PANTHER" id="PTHR43152:SF3">
    <property type="entry name" value="UVRABC SYSTEM PROTEIN A"/>
    <property type="match status" value="1"/>
</dbReference>
<evidence type="ECO:0000256" key="1">
    <source>
        <dbReference type="ARBA" id="ARBA00004496"/>
    </source>
</evidence>
<keyword evidence="10" id="KW-0234">DNA repair</keyword>
<evidence type="ECO:0000256" key="9">
    <source>
        <dbReference type="ARBA" id="ARBA00023125"/>
    </source>
</evidence>
<feature type="domain" description="ABC transporter" evidence="15">
    <location>
        <begin position="135"/>
        <end position="464"/>
    </location>
</feature>
<dbReference type="InterPro" id="IPR027417">
    <property type="entry name" value="P-loop_NTPase"/>
</dbReference>
<keyword evidence="17" id="KW-1185">Reference proteome</keyword>
<protein>
    <recommendedName>
        <fullName evidence="12">UvrABC system protein A</fullName>
    </recommendedName>
    <alternativeName>
        <fullName evidence="13">Excinuclease ABC subunit A</fullName>
    </alternativeName>
</protein>
<reference evidence="16 17" key="1">
    <citation type="journal article" date="2020" name="Microorganisms">
        <title>Osmotic Adaptation and Compatible Solute Biosynthesis of Phototrophic Bacteria as Revealed from Genome Analyses.</title>
        <authorList>
            <person name="Imhoff J.F."/>
            <person name="Rahn T."/>
            <person name="Kunzel S."/>
            <person name="Keller A."/>
            <person name="Neulinger S.C."/>
        </authorList>
    </citation>
    <scope>NUCLEOTIDE SEQUENCE [LARGE SCALE GENOMIC DNA]</scope>
    <source>
        <strain evidence="16 17">DSM 15116</strain>
    </source>
</reference>
<evidence type="ECO:0000256" key="5">
    <source>
        <dbReference type="ARBA" id="ARBA00022763"/>
    </source>
</evidence>
<keyword evidence="9" id="KW-0238">DNA-binding</keyword>
<dbReference type="InterPro" id="IPR003439">
    <property type="entry name" value="ABC_transporter-like_ATP-bd"/>
</dbReference>
<dbReference type="Gene3D" id="3.40.50.300">
    <property type="entry name" value="P-loop containing nucleotide triphosphate hydrolases"/>
    <property type="match status" value="2"/>
</dbReference>
<keyword evidence="5" id="KW-0227">DNA damage</keyword>
<dbReference type="PROSITE" id="PS50893">
    <property type="entry name" value="ABC_TRANSPORTER_2"/>
    <property type="match status" value="1"/>
</dbReference>
<evidence type="ECO:0000256" key="13">
    <source>
        <dbReference type="ARBA" id="ARBA00042156"/>
    </source>
</evidence>
<feature type="region of interest" description="Disordered" evidence="14">
    <location>
        <begin position="115"/>
        <end position="134"/>
    </location>
</feature>
<comment type="similarity">
    <text evidence="11">Belongs to the ABC transporter superfamily. UvrA family.</text>
</comment>
<dbReference type="InterPro" id="IPR017871">
    <property type="entry name" value="ABC_transporter-like_CS"/>
</dbReference>
<dbReference type="Gene3D" id="1.20.1580.10">
    <property type="entry name" value="ABC transporter ATPase like domain"/>
    <property type="match status" value="2"/>
</dbReference>
<dbReference type="EMBL" id="NRSH01000228">
    <property type="protein sequence ID" value="MBK1727690.1"/>
    <property type="molecule type" value="Genomic_DNA"/>
</dbReference>
<keyword evidence="4" id="KW-0547">Nucleotide-binding</keyword>
<evidence type="ECO:0000256" key="2">
    <source>
        <dbReference type="ARBA" id="ARBA00022490"/>
    </source>
</evidence>
<dbReference type="PANTHER" id="PTHR43152">
    <property type="entry name" value="UVRABC SYSTEM PROTEIN A"/>
    <property type="match status" value="1"/>
</dbReference>
<evidence type="ECO:0000256" key="11">
    <source>
        <dbReference type="ARBA" id="ARBA00038000"/>
    </source>
</evidence>
<dbReference type="SUPFAM" id="SSF52540">
    <property type="entry name" value="P-loop containing nucleoside triphosphate hydrolases"/>
    <property type="match status" value="2"/>
</dbReference>
<keyword evidence="7" id="KW-0067">ATP-binding</keyword>
<evidence type="ECO:0000256" key="8">
    <source>
        <dbReference type="ARBA" id="ARBA00022881"/>
    </source>
</evidence>
<keyword evidence="3" id="KW-0677">Repeat</keyword>
<sequence>VGLGYLTLDRAAPTLSGGEAQRIRLAASLGAGLQGVCYVLDEPTIGLHPRDNGMLLGALRELAAAGNTVVVVEHDEETIRSAEHLVDLGPGAGRRGGRVVAEGNLAALTASGESLTGRALADPPRHPSRPRRTGAEAGVLAVRGARRHNLQGVDAELPLGRLVCVTGVSGSGKSSLVREVLEPSVRARLGRRWGGRRPAPVGCRALEGAERLGRVLEVDQSPIGRTPRSCPATYVGAWDPIRRLFAGTEQARLRGWDAARFSFNTAGGRCEACRGQGTRTLEMHFLPDVQVPCEACGGTRFEAETREVRYAGLSIDEVLALSVEEARERFSAHPRIRRALGPLDDLGLGYLSLGQPSPTLSGGEAQRLKLAAELAKAQGRRAAPTLYLLDEPTVGLHIADVQRLTDALHALADAGHTVVVIEHNLDVVAEADHVLDLGPEGGEAGGQVVASGTPEAVAAAQTPTGRALAGFLASRAG</sequence>
<evidence type="ECO:0000259" key="15">
    <source>
        <dbReference type="PROSITE" id="PS50893"/>
    </source>
</evidence>
<evidence type="ECO:0000256" key="4">
    <source>
        <dbReference type="ARBA" id="ARBA00022741"/>
    </source>
</evidence>
<dbReference type="Proteomes" id="UP000738126">
    <property type="component" value="Unassembled WGS sequence"/>
</dbReference>
<evidence type="ECO:0000313" key="17">
    <source>
        <dbReference type="Proteomes" id="UP000738126"/>
    </source>
</evidence>
<evidence type="ECO:0000256" key="7">
    <source>
        <dbReference type="ARBA" id="ARBA00022840"/>
    </source>
</evidence>
<gene>
    <name evidence="16" type="ORF">CKO13_11850</name>
</gene>
<evidence type="ECO:0000256" key="12">
    <source>
        <dbReference type="ARBA" id="ARBA00039316"/>
    </source>
</evidence>
<comment type="caution">
    <text evidence="16">The sequence shown here is derived from an EMBL/GenBank/DDBJ whole genome shotgun (WGS) entry which is preliminary data.</text>
</comment>
<organism evidence="16 17">
    <name type="scientific">Halorhodospira neutriphila</name>
    <dbReference type="NCBI Taxonomy" id="168379"/>
    <lineage>
        <taxon>Bacteria</taxon>
        <taxon>Pseudomonadati</taxon>
        <taxon>Pseudomonadota</taxon>
        <taxon>Gammaproteobacteria</taxon>
        <taxon>Chromatiales</taxon>
        <taxon>Ectothiorhodospiraceae</taxon>
        <taxon>Halorhodospira</taxon>
    </lineage>
</organism>
<evidence type="ECO:0000256" key="6">
    <source>
        <dbReference type="ARBA" id="ARBA00022769"/>
    </source>
</evidence>
<evidence type="ECO:0000313" key="16">
    <source>
        <dbReference type="EMBL" id="MBK1727690.1"/>
    </source>
</evidence>
<comment type="subcellular location">
    <subcellularLocation>
        <location evidence="1">Cytoplasm</location>
    </subcellularLocation>
</comment>
<name>A0ABS1EBL6_9GAMM</name>
<keyword evidence="2" id="KW-0963">Cytoplasm</keyword>
<keyword evidence="6" id="KW-0228">DNA excision</keyword>
<feature type="non-terminal residue" evidence="16">
    <location>
        <position position="1"/>
    </location>
</feature>
<evidence type="ECO:0000256" key="3">
    <source>
        <dbReference type="ARBA" id="ARBA00022737"/>
    </source>
</evidence>
<dbReference type="PROSITE" id="PS00211">
    <property type="entry name" value="ABC_TRANSPORTER_1"/>
    <property type="match status" value="1"/>
</dbReference>
<accession>A0ABS1EBL6</accession>